<feature type="coiled-coil region" evidence="1">
    <location>
        <begin position="67"/>
        <end position="147"/>
    </location>
</feature>
<dbReference type="GO" id="GO:0000938">
    <property type="term" value="C:GARP complex"/>
    <property type="evidence" value="ECO:0007669"/>
    <property type="project" value="InterPro"/>
</dbReference>
<dbReference type="GO" id="GO:0005829">
    <property type="term" value="C:cytosol"/>
    <property type="evidence" value="ECO:0007669"/>
    <property type="project" value="GOC"/>
</dbReference>
<dbReference type="EMBL" id="JYDU01000003">
    <property type="protein sequence ID" value="KRY01496.1"/>
    <property type="molecule type" value="Genomic_DNA"/>
</dbReference>
<dbReference type="AlphaFoldDB" id="A0A0V0YN55"/>
<evidence type="ECO:0000259" key="2">
    <source>
        <dbReference type="Pfam" id="PF04100"/>
    </source>
</evidence>
<gene>
    <name evidence="3" type="primary">VPS53</name>
    <name evidence="3" type="ORF">T4E_6327</name>
</gene>
<dbReference type="InterPro" id="IPR007234">
    <property type="entry name" value="Vps53_N"/>
</dbReference>
<proteinExistence type="predicted"/>
<protein>
    <submittedName>
        <fullName evidence="3">Vacuolar protein sorting-associated protein 53-like protein</fullName>
    </submittedName>
</protein>
<reference evidence="3 4" key="1">
    <citation type="submission" date="2015-01" db="EMBL/GenBank/DDBJ databases">
        <title>Evolution of Trichinella species and genotypes.</title>
        <authorList>
            <person name="Korhonen P.K."/>
            <person name="Edoardo P."/>
            <person name="Giuseppe L.R."/>
            <person name="Gasser R.B."/>
        </authorList>
    </citation>
    <scope>NUCLEOTIDE SEQUENCE [LARGE SCALE GENOMIC DNA]</scope>
    <source>
        <strain evidence="3">ISS141</strain>
    </source>
</reference>
<organism evidence="3 4">
    <name type="scientific">Trichinella pseudospiralis</name>
    <name type="common">Parasitic roundworm</name>
    <dbReference type="NCBI Taxonomy" id="6337"/>
    <lineage>
        <taxon>Eukaryota</taxon>
        <taxon>Metazoa</taxon>
        <taxon>Ecdysozoa</taxon>
        <taxon>Nematoda</taxon>
        <taxon>Enoplea</taxon>
        <taxon>Dorylaimia</taxon>
        <taxon>Trichinellida</taxon>
        <taxon>Trichinellidae</taxon>
        <taxon>Trichinella</taxon>
    </lineage>
</organism>
<comment type="caution">
    <text evidence="3">The sequence shown here is derived from an EMBL/GenBank/DDBJ whole genome shotgun (WGS) entry which is preliminary data.</text>
</comment>
<name>A0A0V0YN55_TRIPS</name>
<dbReference type="Proteomes" id="UP000054815">
    <property type="component" value="Unassembled WGS sequence"/>
</dbReference>
<feature type="domain" description="Vps53 N-terminal" evidence="2">
    <location>
        <begin position="45"/>
        <end position="170"/>
    </location>
</feature>
<evidence type="ECO:0000313" key="4">
    <source>
        <dbReference type="Proteomes" id="UP000054815"/>
    </source>
</evidence>
<dbReference type="InterPro" id="IPR039766">
    <property type="entry name" value="Vps53"/>
</dbReference>
<dbReference type="PANTHER" id="PTHR12820:SF0">
    <property type="entry name" value="VACUOLAR PROTEIN SORTING-ASSOCIATED PROTEIN 53 HOMOLOG"/>
    <property type="match status" value="1"/>
</dbReference>
<evidence type="ECO:0000256" key="1">
    <source>
        <dbReference type="SAM" id="Coils"/>
    </source>
</evidence>
<evidence type="ECO:0000313" key="3">
    <source>
        <dbReference type="EMBL" id="KRY01496.1"/>
    </source>
</evidence>
<dbReference type="Pfam" id="PF04100">
    <property type="entry name" value="Vps53_N"/>
    <property type="match status" value="1"/>
</dbReference>
<dbReference type="GO" id="GO:0042147">
    <property type="term" value="P:retrograde transport, endosome to Golgi"/>
    <property type="evidence" value="ECO:0007669"/>
    <property type="project" value="InterPro"/>
</dbReference>
<sequence>MSDSEEQKQKWLRMMHLQTPVRFSETVQSALDSVADPEDPFNKPDFCVLSYINHLFPTEPRHIGQVMADVQRQINQVDQEISEILERQSVAQLDSEALLQQTKQAMRELFAQIMDIKRQTDMSETTVKEITRDIRQLDLAKKNLTASITTLNHLHMLVSGLESLESFDEKFSRHFQPVAGYSERA</sequence>
<accession>A0A0V0YN55</accession>
<dbReference type="PANTHER" id="PTHR12820">
    <property type="entry name" value="VACUOLAR SORTING PROTEIN 53"/>
    <property type="match status" value="1"/>
</dbReference>
<keyword evidence="1" id="KW-0175">Coiled coil</keyword>